<proteinExistence type="predicted"/>
<protein>
    <submittedName>
        <fullName evidence="2">Glycosyltransferase</fullName>
    </submittedName>
</protein>
<dbReference type="OrthoDB" id="5653870at2"/>
<comment type="caution">
    <text evidence="2">The sequence shown here is derived from an EMBL/GenBank/DDBJ whole genome shotgun (WGS) entry which is preliminary data.</text>
</comment>
<gene>
    <name evidence="2" type="ORF">Llan_1998</name>
</gene>
<sequence length="666" mass="76655">MGTELEARMQSKALAPTTPLKPFAELIEDHDLAKVPAEASNQFENDPELIPNRAHFIYVVNPFKDENQRKLIAEFKRLNPDYATTLWIDKKNYDSQELIDLTVWAKENHVHLLDINETLGGHMGSLESHYQFEILRKKPGAASDILRTIILQKFGGIYSDIDVLCKEPLGDIRDATGCQVNFGKRQTTSPGQHPFDKTIYLTEESAPNNDVLVSRPDHPFLEEYITQIHQNYEKTAEELFHGRRNQDFDYDEAYKTVGNARYRKQWTIYVTGPGALQDAVIKTKQFISQAVSVANKFIFGCSLSWMNEKRTEQLTENEEVQRLVTCLSVDLYHEPRVLRLATYASLCSSDKIFDKAIDHLIQDHPEYFTRIETIHDIQEHHQQGFYPDGRLLFNKNYFPNLNRDGLFVGYVNSIVNNPNPDTLDKKIANILALINNPDVPIQEKHIKRLFKNWAYSSSFQSTETQTKIMITVIEELNQRFGKDFRKDISKVFNKRPSLEFTKYLVDNGDGIDWNKYRTDILLRQLAYIGRSPISITAKKEEAKALVNRLLPRITDVNALVEMKVLIEEKGGDYAYLREERGFYGFFQTHGNTNTWKSILSQIKSSIDQQIKTPNIKSPNSLDKEKFSSFKKIMNEHTGRGFGAVTHAIGDEIDYDTYLSSKNTSKP</sequence>
<dbReference type="PATRIC" id="fig|45067.4.peg.2093"/>
<dbReference type="RefSeq" id="WP_028372990.1">
    <property type="nucleotide sequence ID" value="NZ_CAAAJD010000027.1"/>
</dbReference>
<dbReference type="Gene3D" id="3.90.550.20">
    <property type="match status" value="1"/>
</dbReference>
<dbReference type="InterPro" id="IPR029044">
    <property type="entry name" value="Nucleotide-diphossugar_trans"/>
</dbReference>
<name>A0A0W0VIX6_9GAMM</name>
<dbReference type="PANTHER" id="PTHR32385">
    <property type="entry name" value="MANNOSYL PHOSPHORYLINOSITOL CERAMIDE SYNTHASE"/>
    <property type="match status" value="1"/>
</dbReference>
<evidence type="ECO:0000313" key="2">
    <source>
        <dbReference type="EMBL" id="KTD20069.1"/>
    </source>
</evidence>
<evidence type="ECO:0000256" key="1">
    <source>
        <dbReference type="ARBA" id="ARBA00022679"/>
    </source>
</evidence>
<dbReference type="eggNOG" id="COG3774">
    <property type="taxonomic scope" value="Bacteria"/>
</dbReference>
<organism evidence="2 3">
    <name type="scientific">Legionella lansingensis</name>
    <dbReference type="NCBI Taxonomy" id="45067"/>
    <lineage>
        <taxon>Bacteria</taxon>
        <taxon>Pseudomonadati</taxon>
        <taxon>Pseudomonadota</taxon>
        <taxon>Gammaproteobacteria</taxon>
        <taxon>Legionellales</taxon>
        <taxon>Legionellaceae</taxon>
        <taxon>Legionella</taxon>
    </lineage>
</organism>
<dbReference type="Proteomes" id="UP000054869">
    <property type="component" value="Unassembled WGS sequence"/>
</dbReference>
<dbReference type="EMBL" id="LNYI01000046">
    <property type="protein sequence ID" value="KTD20069.1"/>
    <property type="molecule type" value="Genomic_DNA"/>
</dbReference>
<dbReference type="GO" id="GO:0016020">
    <property type="term" value="C:membrane"/>
    <property type="evidence" value="ECO:0007669"/>
    <property type="project" value="GOC"/>
</dbReference>
<keyword evidence="3" id="KW-1185">Reference proteome</keyword>
<dbReference type="SUPFAM" id="SSF53448">
    <property type="entry name" value="Nucleotide-diphospho-sugar transferases"/>
    <property type="match status" value="1"/>
</dbReference>
<dbReference type="InterPro" id="IPR007577">
    <property type="entry name" value="GlycoTrfase_DXD_sugar-bd_CS"/>
</dbReference>
<dbReference type="PANTHER" id="PTHR32385:SF15">
    <property type="entry name" value="INOSITOL PHOSPHOCERAMIDE MANNOSYLTRANSFERASE 1"/>
    <property type="match status" value="1"/>
</dbReference>
<keyword evidence="1 2" id="KW-0808">Transferase</keyword>
<dbReference type="InterPro" id="IPR051706">
    <property type="entry name" value="Glycosyltransferase_domain"/>
</dbReference>
<dbReference type="GO" id="GO:0051999">
    <property type="term" value="P:mannosyl-inositol phosphorylceramide biosynthetic process"/>
    <property type="evidence" value="ECO:0007669"/>
    <property type="project" value="TreeGrafter"/>
</dbReference>
<evidence type="ECO:0000313" key="3">
    <source>
        <dbReference type="Proteomes" id="UP000054869"/>
    </source>
</evidence>
<accession>A0A0W0VIX6</accession>
<dbReference type="STRING" id="45067.Llan_1998"/>
<dbReference type="AlphaFoldDB" id="A0A0W0VIX6"/>
<reference evidence="2 3" key="1">
    <citation type="submission" date="2015-11" db="EMBL/GenBank/DDBJ databases">
        <title>Genomic analysis of 38 Legionella species identifies large and diverse effector repertoires.</title>
        <authorList>
            <person name="Burstein D."/>
            <person name="Amaro F."/>
            <person name="Zusman T."/>
            <person name="Lifshitz Z."/>
            <person name="Cohen O."/>
            <person name="Gilbert J.A."/>
            <person name="Pupko T."/>
            <person name="Shuman H.A."/>
            <person name="Segal G."/>
        </authorList>
    </citation>
    <scope>NUCLEOTIDE SEQUENCE [LARGE SCALE GENOMIC DNA]</scope>
    <source>
        <strain evidence="2 3">ATCC 49751</strain>
    </source>
</reference>
<dbReference type="Pfam" id="PF04488">
    <property type="entry name" value="Gly_transf_sug"/>
    <property type="match status" value="1"/>
</dbReference>
<dbReference type="GO" id="GO:0000030">
    <property type="term" value="F:mannosyltransferase activity"/>
    <property type="evidence" value="ECO:0007669"/>
    <property type="project" value="TreeGrafter"/>
</dbReference>